<keyword evidence="2" id="KW-0946">Virion</keyword>
<reference evidence="3" key="1">
    <citation type="submission" date="2021-06" db="EMBL/GenBank/DDBJ databases">
        <title>Viral sequences from lizard feces in the Qinghai-Tibetan Plateau, China.</title>
        <authorList>
            <person name="Lu J."/>
            <person name="Shen Q."/>
            <person name="Zhang W."/>
        </authorList>
    </citation>
    <scope>NUCLEOTIDE SEQUENCE</scope>
    <source>
        <strain evidence="3">2PE-RDRP-11</strain>
    </source>
</reference>
<dbReference type="InterPro" id="IPR029053">
    <property type="entry name" value="Viral_coat"/>
</dbReference>
<name>A0A8K1N2R5_9VIRU</name>
<organism evidence="3">
    <name type="scientific">Riboviria sp</name>
    <dbReference type="NCBI Taxonomy" id="2585031"/>
    <lineage>
        <taxon>Viruses</taxon>
        <taxon>Riboviria</taxon>
    </lineage>
</organism>
<comment type="subcellular location">
    <subcellularLocation>
        <location evidence="1">Virion</location>
    </subcellularLocation>
</comment>
<dbReference type="SUPFAM" id="SSF88633">
    <property type="entry name" value="Positive stranded ssRNA viruses"/>
    <property type="match status" value="1"/>
</dbReference>
<evidence type="ECO:0008006" key="4">
    <source>
        <dbReference type="Google" id="ProtNLM"/>
    </source>
</evidence>
<evidence type="ECO:0000256" key="1">
    <source>
        <dbReference type="ARBA" id="ARBA00004328"/>
    </source>
</evidence>
<evidence type="ECO:0000256" key="2">
    <source>
        <dbReference type="ARBA" id="ARBA00022844"/>
    </source>
</evidence>
<dbReference type="Gene3D" id="2.60.120.20">
    <property type="match status" value="1"/>
</dbReference>
<protein>
    <recommendedName>
        <fullName evidence="4">Capsid protein</fullName>
    </recommendedName>
</protein>
<evidence type="ECO:0000313" key="3">
    <source>
        <dbReference type="EMBL" id="UCS96358.1"/>
    </source>
</evidence>
<dbReference type="EMBL" id="MZ375175">
    <property type="protein sequence ID" value="UCS96358.1"/>
    <property type="molecule type" value="Genomic_RNA"/>
</dbReference>
<proteinExistence type="predicted"/>
<accession>A0A8K1N2R5</accession>
<sequence length="581" mass="63702">MSVNSLVKSLVSSIRVAPKKQKSKNRRTRKLRMRRLRGGRRRTVNNPSWGRSLPAAYASHVRPRFNVGARTATSCRVTGCDLVYPIPASVTAGDDSIFCIIPANPAYWTGTRIAQFAPAYMNYRPISMTFSYIPQVAVTQPGTVFMGTFWNGAAPQGDLQQSLFTSNGGCLTQCYIPCDTRVKLGTNLQYNLYQLNREISPASNPFIFLAGIRGGNVVPGYFYVTYTYEFKNPIGQSWTYERQENVVASDVVVAPNQNVAVVLQDQMGDLGPGTVLDVESAENEQTNDSQSGVGKKLQSIFKYAGSVVKMISDAIVTVYTSYQTIKGGNLPALTTPDNPDAPTQVTSITLVNDANKQPVSLTTYTSSDLVVPADTTVIAFYRQGNALYGFFYYSPESFNLQAGDPYIYGSTRGQWNQVKISFTHGESTVISTYQVKEGSNSVLNITDDLASVYLGSAKQIGVKPIGIDAQHFVITSFYATASGGDEALPSQFTLLTENTTVTAESMNVVRLTPGDTRWTIKFYRAFQSQEFSAGDYYYIFKVNGNTVSIYGPNGLIMNLLANSNGNTPGQISLPSFYFRNL</sequence>
<dbReference type="GO" id="GO:0044423">
    <property type="term" value="C:virion component"/>
    <property type="evidence" value="ECO:0007669"/>
    <property type="project" value="UniProtKB-KW"/>
</dbReference>